<dbReference type="InterPro" id="IPR036388">
    <property type="entry name" value="WH-like_DNA-bd_sf"/>
</dbReference>
<organism evidence="1 2">
    <name type="scientific">Aquirufa nivalisilvae</name>
    <dbReference type="NCBI Taxonomy" id="2516557"/>
    <lineage>
        <taxon>Bacteria</taxon>
        <taxon>Pseudomonadati</taxon>
        <taxon>Bacteroidota</taxon>
        <taxon>Cytophagia</taxon>
        <taxon>Cytophagales</taxon>
        <taxon>Flectobacillaceae</taxon>
        <taxon>Aquirufa</taxon>
    </lineage>
</organism>
<name>A0A2S2DWX3_9BACT</name>
<dbReference type="EMBL" id="CP029346">
    <property type="protein sequence ID" value="AWL09898.1"/>
    <property type="molecule type" value="Genomic_DNA"/>
</dbReference>
<accession>A0A2S2DWX3</accession>
<dbReference type="Proteomes" id="UP000245468">
    <property type="component" value="Chromosome"/>
</dbReference>
<dbReference type="AlphaFoldDB" id="A0A2S2DWX3"/>
<evidence type="ECO:0000313" key="2">
    <source>
        <dbReference type="Proteomes" id="UP000245468"/>
    </source>
</evidence>
<dbReference type="SUPFAM" id="SSF46785">
    <property type="entry name" value="Winged helix' DNA-binding domain"/>
    <property type="match status" value="1"/>
</dbReference>
<evidence type="ECO:0000313" key="1">
    <source>
        <dbReference type="EMBL" id="AWL09898.1"/>
    </source>
</evidence>
<protein>
    <submittedName>
        <fullName evidence="1">Uncharacterized protein</fullName>
    </submittedName>
</protein>
<gene>
    <name evidence="1" type="ORF">HME7025_02049</name>
</gene>
<dbReference type="InterPro" id="IPR036390">
    <property type="entry name" value="WH_DNA-bd_sf"/>
</dbReference>
<keyword evidence="2" id="KW-1185">Reference proteome</keyword>
<dbReference type="RefSeq" id="WP_161566857.1">
    <property type="nucleotide sequence ID" value="NZ_CP029346.1"/>
</dbReference>
<dbReference type="KEGG" id="psez:HME7025_02049"/>
<reference evidence="2" key="1">
    <citation type="submission" date="2018-05" db="EMBL/GenBank/DDBJ databases">
        <title>Pseudarcicella sp. HME7025 Genome sequencing and assembly.</title>
        <authorList>
            <person name="Kim H."/>
            <person name="Kang H."/>
            <person name="Joh K."/>
        </authorList>
    </citation>
    <scope>NUCLEOTIDE SEQUENCE [LARGE SCALE GENOMIC DNA]</scope>
    <source>
        <strain evidence="2">HME7025</strain>
    </source>
</reference>
<sequence length="87" mass="10191">MQCLKQIERLHRIHRLIQHESTGSAASFAEHLHMSPRQLNSYMEILRDMGAPITFCSVIKSYKYSSPVKFDFELRLFVSDKLVYSLD</sequence>
<dbReference type="Gene3D" id="1.10.10.10">
    <property type="entry name" value="Winged helix-like DNA-binding domain superfamily/Winged helix DNA-binding domain"/>
    <property type="match status" value="1"/>
</dbReference>
<proteinExistence type="predicted"/>